<keyword evidence="2" id="KW-0274">FAD</keyword>
<dbReference type="InterPro" id="IPR006094">
    <property type="entry name" value="Oxid_FAD_bind_N"/>
</dbReference>
<evidence type="ECO:0000256" key="3">
    <source>
        <dbReference type="ARBA" id="ARBA00023002"/>
    </source>
</evidence>
<proteinExistence type="predicted"/>
<protein>
    <submittedName>
        <fullName evidence="5">FAD-binding oxidoreductase</fullName>
    </submittedName>
</protein>
<dbReference type="PANTHER" id="PTHR11748:SF114">
    <property type="entry name" value="ARYL-ALCOHOL OXIDASE VANILLYL-ALCOHOL OXIDASE (AFU_ORTHOLOGUE AFUA_3G09500)-RELATED"/>
    <property type="match status" value="1"/>
</dbReference>
<dbReference type="InterPro" id="IPR016164">
    <property type="entry name" value="FAD-linked_Oxase-like_C"/>
</dbReference>
<evidence type="ECO:0000256" key="2">
    <source>
        <dbReference type="ARBA" id="ARBA00022827"/>
    </source>
</evidence>
<sequence length="510" mass="56117">MNSRSIENFVESQRLKEALTAWSLLLGPEHVNLDERALALANTATFRTIPRSVAILNPADRDEIAACLRIATSFRIPVYPVSAGHNWGYGSRVPVQSGSVLLSLARMNRILDYNEQLAFITVEPGVTFRHIIQFLQEQNSELLPPLSGASPDASLIGNVLEKGIGKGPYENMAARSFGYEVVLPSGDIVADRPDASEFGPLWQGLLHQSNLGVVTRMSLALAPAPQLRQQGVFLLADSRQLAAAINSLRSPLLRNPSHLQAEMMNPYRYLAQTSQFPYDLLGEERALSREEASRLLQGALGPGPGWVGNATLWADSSDELHLRAGMLRAWLEPLGITVELTAPQPGRLAPVDMTNPLNSAYWRKRQPTTDDLHPDRDGCGVIWITPTLPMLGEAAADFVAWIENAILGYGLEPTISLRFPDGRRIHAVVGLLYDRQDADMEARALRCHETVNDMLRAKGLSPYRLNLLNMEQGAADLQARNPLLTELKQLLDPCGILAPGKYIQAKEEPL</sequence>
<evidence type="ECO:0000313" key="5">
    <source>
        <dbReference type="EMBL" id="NEW06839.1"/>
    </source>
</evidence>
<dbReference type="Gene3D" id="3.30.465.10">
    <property type="match status" value="1"/>
</dbReference>
<dbReference type="SUPFAM" id="SSF55103">
    <property type="entry name" value="FAD-linked oxidases, C-terminal domain"/>
    <property type="match status" value="1"/>
</dbReference>
<dbReference type="PROSITE" id="PS51387">
    <property type="entry name" value="FAD_PCMH"/>
    <property type="match status" value="1"/>
</dbReference>
<dbReference type="GO" id="GO:0004458">
    <property type="term" value="F:D-lactate dehydrogenase (cytochrome) activity"/>
    <property type="evidence" value="ECO:0007669"/>
    <property type="project" value="TreeGrafter"/>
</dbReference>
<dbReference type="GO" id="GO:0008720">
    <property type="term" value="F:D-lactate dehydrogenase (NAD+) activity"/>
    <property type="evidence" value="ECO:0007669"/>
    <property type="project" value="TreeGrafter"/>
</dbReference>
<gene>
    <name evidence="5" type="ORF">GK047_12540</name>
</gene>
<evidence type="ECO:0000259" key="4">
    <source>
        <dbReference type="PROSITE" id="PS51387"/>
    </source>
</evidence>
<dbReference type="SUPFAM" id="SSF56176">
    <property type="entry name" value="FAD-binding/transporter-associated domain-like"/>
    <property type="match status" value="1"/>
</dbReference>
<dbReference type="GO" id="GO:0071949">
    <property type="term" value="F:FAD binding"/>
    <property type="evidence" value="ECO:0007669"/>
    <property type="project" value="InterPro"/>
</dbReference>
<dbReference type="InterPro" id="IPR036318">
    <property type="entry name" value="FAD-bd_PCMH-like_sf"/>
</dbReference>
<name>A0A6G3ZZ29_9BACL</name>
<dbReference type="EMBL" id="JAAIKC010000003">
    <property type="protein sequence ID" value="NEW06839.1"/>
    <property type="molecule type" value="Genomic_DNA"/>
</dbReference>
<dbReference type="GO" id="GO:1903457">
    <property type="term" value="P:lactate catabolic process"/>
    <property type="evidence" value="ECO:0007669"/>
    <property type="project" value="TreeGrafter"/>
</dbReference>
<evidence type="ECO:0000256" key="1">
    <source>
        <dbReference type="ARBA" id="ARBA00022630"/>
    </source>
</evidence>
<dbReference type="InterPro" id="IPR016166">
    <property type="entry name" value="FAD-bd_PCMH"/>
</dbReference>
<comment type="caution">
    <text evidence="5">The sequence shown here is derived from an EMBL/GenBank/DDBJ whole genome shotgun (WGS) entry which is preliminary data.</text>
</comment>
<dbReference type="AlphaFoldDB" id="A0A6G3ZZ29"/>
<keyword evidence="1" id="KW-0285">Flavoprotein</keyword>
<accession>A0A6G3ZZ29</accession>
<dbReference type="Gene3D" id="3.30.43.10">
    <property type="entry name" value="Uridine Diphospho-n-acetylenolpyruvylglucosamine Reductase, domain 2"/>
    <property type="match status" value="1"/>
</dbReference>
<dbReference type="RefSeq" id="WP_163946554.1">
    <property type="nucleotide sequence ID" value="NZ_JAAIKC010000003.1"/>
</dbReference>
<dbReference type="InterPro" id="IPR016170">
    <property type="entry name" value="Cytok_DH_C_sf"/>
</dbReference>
<dbReference type="InterPro" id="IPR016167">
    <property type="entry name" value="FAD-bd_PCMH_sub1"/>
</dbReference>
<organism evidence="5">
    <name type="scientific">Paenibacillus sp. SYP-B3998</name>
    <dbReference type="NCBI Taxonomy" id="2678564"/>
    <lineage>
        <taxon>Bacteria</taxon>
        <taxon>Bacillati</taxon>
        <taxon>Bacillota</taxon>
        <taxon>Bacilli</taxon>
        <taxon>Bacillales</taxon>
        <taxon>Paenibacillaceae</taxon>
        <taxon>Paenibacillus</taxon>
    </lineage>
</organism>
<dbReference type="Pfam" id="PF01565">
    <property type="entry name" value="FAD_binding_4"/>
    <property type="match status" value="1"/>
</dbReference>
<dbReference type="PANTHER" id="PTHR11748">
    <property type="entry name" value="D-LACTATE DEHYDROGENASE"/>
    <property type="match status" value="1"/>
</dbReference>
<dbReference type="Gene3D" id="3.40.462.10">
    <property type="entry name" value="FAD-linked oxidases, C-terminal domain"/>
    <property type="match status" value="1"/>
</dbReference>
<reference evidence="5" key="1">
    <citation type="submission" date="2020-02" db="EMBL/GenBank/DDBJ databases">
        <authorList>
            <person name="Shen X.-R."/>
            <person name="Zhang Y.-X."/>
        </authorList>
    </citation>
    <scope>NUCLEOTIDE SEQUENCE</scope>
    <source>
        <strain evidence="5">SYP-B3998</strain>
    </source>
</reference>
<feature type="domain" description="FAD-binding PCMH-type" evidence="4">
    <location>
        <begin position="48"/>
        <end position="224"/>
    </location>
</feature>
<keyword evidence="3" id="KW-0560">Oxidoreductase</keyword>
<dbReference type="InterPro" id="IPR016169">
    <property type="entry name" value="FAD-bd_PCMH_sub2"/>
</dbReference>